<proteinExistence type="predicted"/>
<feature type="compositionally biased region" description="Low complexity" evidence="1">
    <location>
        <begin position="264"/>
        <end position="277"/>
    </location>
</feature>
<feature type="region of interest" description="Disordered" evidence="1">
    <location>
        <begin position="377"/>
        <end position="444"/>
    </location>
</feature>
<sequence length="491" mass="51768">MSEEGPIKGVMLPQRPPDSSGGGQVGGVFRPSGVPSEPWGMCPVHKVSMSEVTPKPPGINAAHKKWVRQLEGDLAAQKLDGHLRVVQEAAKQKSVGDFSAKLRAAILSEEDTGFWRAARKPAIKTTSPTHKGAPATTNKDSRPPAETNSPAPPKGADDTISPSPKEHSALDDLEGFVNSVYEEAAAAKSMSTSHRAADGPASKGVHEWGQGRRGGGAGDRATGKLDGGEAQATGEKPSASSGHGGSGEGGAENEGSQGRGEPGAGEQAKASSSAAAGQDRPGSAQSQAKSVKAKGKPSNKPAWALSQAEVQKKETSEEDELLAFTEQLDFDAYIDQLDDVELKDAFQELQDIDKKGGDEKAWQKSFVRACNHAAMRHVQKEKRPANSDDEGDDNCAQSIGSRSIAPTRLRAKNALREALEQKQGQWDASTRAGDDVARMEQASKATAAAEEFLIENPEMKAVHSNASVRALMDKASVAEQQQKQQGPIKAN</sequence>
<comment type="caution">
    <text evidence="2">The sequence shown here is derived from an EMBL/GenBank/DDBJ whole genome shotgun (WGS) entry which is preliminary data.</text>
</comment>
<dbReference type="PANTHER" id="PTHR41747:SF1">
    <property type="entry name" value="CHROMOSOME UNDETERMINED SCAFFOLD_128, WHOLE GENOME SHOTGUN SEQUENCE"/>
    <property type="match status" value="1"/>
</dbReference>
<evidence type="ECO:0000313" key="3">
    <source>
        <dbReference type="Proteomes" id="UP000815325"/>
    </source>
</evidence>
<protein>
    <submittedName>
        <fullName evidence="2">Uncharacterized protein</fullName>
    </submittedName>
</protein>
<feature type="compositionally biased region" description="Gly residues" evidence="1">
    <location>
        <begin position="242"/>
        <end position="263"/>
    </location>
</feature>
<feature type="region of interest" description="Disordered" evidence="1">
    <location>
        <begin position="1"/>
        <end position="36"/>
    </location>
</feature>
<dbReference type="PANTHER" id="PTHR41747">
    <property type="entry name" value="CHROMOSOME UNDETERMINED SCAFFOLD_128, WHOLE GENOME SHOTGUN SEQUENCE"/>
    <property type="match status" value="1"/>
</dbReference>
<reference evidence="2" key="1">
    <citation type="submission" date="2017-08" db="EMBL/GenBank/DDBJ databases">
        <authorList>
            <person name="Polle J.E."/>
            <person name="Barry K."/>
            <person name="Cushman J."/>
            <person name="Schmutz J."/>
            <person name="Tran D."/>
            <person name="Hathwaick L.T."/>
            <person name="Yim W.C."/>
            <person name="Jenkins J."/>
            <person name="Mckie-Krisberg Z.M."/>
            <person name="Prochnik S."/>
            <person name="Lindquist E."/>
            <person name="Dockter R.B."/>
            <person name="Adam C."/>
            <person name="Molina H."/>
            <person name="Bunkerborg J."/>
            <person name="Jin E."/>
            <person name="Buchheim M."/>
            <person name="Magnuson J."/>
        </authorList>
    </citation>
    <scope>NUCLEOTIDE SEQUENCE</scope>
    <source>
        <strain evidence="2">CCAP 19/18</strain>
    </source>
</reference>
<accession>A0ABQ7GGD5</accession>
<dbReference type="Proteomes" id="UP000815325">
    <property type="component" value="Unassembled WGS sequence"/>
</dbReference>
<organism evidence="2 3">
    <name type="scientific">Dunaliella salina</name>
    <name type="common">Green alga</name>
    <name type="synonym">Protococcus salinus</name>
    <dbReference type="NCBI Taxonomy" id="3046"/>
    <lineage>
        <taxon>Eukaryota</taxon>
        <taxon>Viridiplantae</taxon>
        <taxon>Chlorophyta</taxon>
        <taxon>core chlorophytes</taxon>
        <taxon>Chlorophyceae</taxon>
        <taxon>CS clade</taxon>
        <taxon>Chlamydomonadales</taxon>
        <taxon>Dunaliellaceae</taxon>
        <taxon>Dunaliella</taxon>
    </lineage>
</organism>
<dbReference type="EMBL" id="MU069797">
    <property type="protein sequence ID" value="KAF5833676.1"/>
    <property type="molecule type" value="Genomic_DNA"/>
</dbReference>
<name>A0ABQ7GGD5_DUNSA</name>
<gene>
    <name evidence="2" type="ORF">DUNSADRAFT_9947</name>
</gene>
<feature type="region of interest" description="Disordered" evidence="1">
    <location>
        <begin position="118"/>
        <end position="318"/>
    </location>
</feature>
<evidence type="ECO:0000256" key="1">
    <source>
        <dbReference type="SAM" id="MobiDB-lite"/>
    </source>
</evidence>
<evidence type="ECO:0000313" key="2">
    <source>
        <dbReference type="EMBL" id="KAF5833676.1"/>
    </source>
</evidence>
<keyword evidence="3" id="KW-1185">Reference proteome</keyword>